<protein>
    <recommendedName>
        <fullName evidence="2">F5/8 type C domain-containing protein</fullName>
    </recommendedName>
</protein>
<evidence type="ECO:0000313" key="3">
    <source>
        <dbReference type="EMBL" id="KAK3239484.1"/>
    </source>
</evidence>
<feature type="region of interest" description="Disordered" evidence="1">
    <location>
        <begin position="184"/>
        <end position="255"/>
    </location>
</feature>
<comment type="caution">
    <text evidence="3">The sequence shown here is derived from an EMBL/GenBank/DDBJ whole genome shotgun (WGS) entry which is preliminary data.</text>
</comment>
<dbReference type="PRINTS" id="PR01217">
    <property type="entry name" value="PRICHEXTENSN"/>
</dbReference>
<organism evidence="3 4">
    <name type="scientific">Cymbomonas tetramitiformis</name>
    <dbReference type="NCBI Taxonomy" id="36881"/>
    <lineage>
        <taxon>Eukaryota</taxon>
        <taxon>Viridiplantae</taxon>
        <taxon>Chlorophyta</taxon>
        <taxon>Pyramimonadophyceae</taxon>
        <taxon>Pyramimonadales</taxon>
        <taxon>Pyramimonadaceae</taxon>
        <taxon>Cymbomonas</taxon>
    </lineage>
</organism>
<proteinExistence type="predicted"/>
<evidence type="ECO:0000259" key="2">
    <source>
        <dbReference type="PROSITE" id="PS50022"/>
    </source>
</evidence>
<dbReference type="PROSITE" id="PS50022">
    <property type="entry name" value="FA58C_3"/>
    <property type="match status" value="1"/>
</dbReference>
<feature type="compositionally biased region" description="Pro residues" evidence="1">
    <location>
        <begin position="213"/>
        <end position="226"/>
    </location>
</feature>
<evidence type="ECO:0000256" key="1">
    <source>
        <dbReference type="SAM" id="MobiDB-lite"/>
    </source>
</evidence>
<reference evidence="3 4" key="1">
    <citation type="journal article" date="2015" name="Genome Biol. Evol.">
        <title>Comparative Genomics of a Bacterivorous Green Alga Reveals Evolutionary Causalities and Consequences of Phago-Mixotrophic Mode of Nutrition.</title>
        <authorList>
            <person name="Burns J.A."/>
            <person name="Paasch A."/>
            <person name="Narechania A."/>
            <person name="Kim E."/>
        </authorList>
    </citation>
    <scope>NUCLEOTIDE SEQUENCE [LARGE SCALE GENOMIC DNA]</scope>
    <source>
        <strain evidence="3 4">PLY_AMNH</strain>
    </source>
</reference>
<dbReference type="Proteomes" id="UP001190700">
    <property type="component" value="Unassembled WGS sequence"/>
</dbReference>
<gene>
    <name evidence="3" type="ORF">CYMTET_50593</name>
</gene>
<accession>A0AAE0ETB6</accession>
<keyword evidence="4" id="KW-1185">Reference proteome</keyword>
<dbReference type="EMBL" id="LGRX02033903">
    <property type="protein sequence ID" value="KAK3239484.1"/>
    <property type="molecule type" value="Genomic_DNA"/>
</dbReference>
<sequence>MQGISSNCDGSNSGSTSVAATIDGDQSTFWDPENSICATGSNDWWIKISLAAEQVVEAVGFFQHGGIIHDVLSYDFYICSPRPGLGVDPDLQNSANGHYLTAADEIARSCTTKLQTCSATNSISIADEQTCQGWGSATVGQHWALHITSLGRGVHSSITAGEPRIREINLYGFPAPPPPSPPPPPLLYLHLRPPPPSPSFTATTHHPLLFSTPPSPPPPSPPPPPDTTTTFTTPPPSPPHPHLHRHPPPSPPPPSPPSLPPLFFFYHYTTLPLSPLPTTVTARHHHLPTTATAPTSFPLLPPTYSLDDSSTIYLQYQGSGAATCFLTQTEPLSSAVVYTESGPTGLSWSYPDGVDSLPAFCGFEWGGNPELTGTGVDLPYQLHGTLYFASNPTQPHIVHTTVIVDYAPPPPPPPPNSPPPPLTAHYSLIASLPLLAA</sequence>
<dbReference type="AlphaFoldDB" id="A0AAE0ETB6"/>
<evidence type="ECO:0000313" key="4">
    <source>
        <dbReference type="Proteomes" id="UP001190700"/>
    </source>
</evidence>
<feature type="domain" description="F5/8 type C" evidence="2">
    <location>
        <begin position="1"/>
        <end position="59"/>
    </location>
</feature>
<dbReference type="InterPro" id="IPR000421">
    <property type="entry name" value="FA58C"/>
</dbReference>
<feature type="compositionally biased region" description="Pro residues" evidence="1">
    <location>
        <begin position="184"/>
        <end position="198"/>
    </location>
</feature>
<dbReference type="Gene3D" id="2.60.120.260">
    <property type="entry name" value="Galactose-binding domain-like"/>
    <property type="match status" value="1"/>
</dbReference>
<name>A0AAE0ETB6_9CHLO</name>